<reference evidence="6 7" key="1">
    <citation type="submission" date="2018-01" db="EMBL/GenBank/DDBJ databases">
        <title>Halomonas endophytica sp. nov., isolated from storage liquid in the stems of Populus euphratica.</title>
        <authorList>
            <person name="Chen C."/>
        </authorList>
    </citation>
    <scope>NUCLEOTIDE SEQUENCE [LARGE SCALE GENOMIC DNA]</scope>
    <source>
        <strain evidence="6 7">MC28</strain>
    </source>
</reference>
<dbReference type="GO" id="GO:0097367">
    <property type="term" value="F:carbohydrate derivative binding"/>
    <property type="evidence" value="ECO:0007669"/>
    <property type="project" value="InterPro"/>
</dbReference>
<dbReference type="PANTHER" id="PTHR30514">
    <property type="entry name" value="GLUCOKINASE"/>
    <property type="match status" value="1"/>
</dbReference>
<evidence type="ECO:0000259" key="5">
    <source>
        <dbReference type="PROSITE" id="PS51464"/>
    </source>
</evidence>
<dbReference type="CDD" id="cd05013">
    <property type="entry name" value="SIS_RpiR"/>
    <property type="match status" value="1"/>
</dbReference>
<keyword evidence="3" id="KW-0804">Transcription</keyword>
<dbReference type="InterPro" id="IPR009057">
    <property type="entry name" value="Homeodomain-like_sf"/>
</dbReference>
<evidence type="ECO:0000256" key="3">
    <source>
        <dbReference type="ARBA" id="ARBA00023163"/>
    </source>
</evidence>
<keyword evidence="7" id="KW-1185">Reference proteome</keyword>
<dbReference type="Pfam" id="PF01380">
    <property type="entry name" value="SIS"/>
    <property type="match status" value="1"/>
</dbReference>
<keyword evidence="1" id="KW-0805">Transcription regulation</keyword>
<comment type="caution">
    <text evidence="6">The sequence shown here is derived from an EMBL/GenBank/DDBJ whole genome shotgun (WGS) entry which is preliminary data.</text>
</comment>
<organism evidence="6 7">
    <name type="scientific">Billgrantia endophytica</name>
    <dbReference type="NCBI Taxonomy" id="2033802"/>
    <lineage>
        <taxon>Bacteria</taxon>
        <taxon>Pseudomonadati</taxon>
        <taxon>Pseudomonadota</taxon>
        <taxon>Gammaproteobacteria</taxon>
        <taxon>Oceanospirillales</taxon>
        <taxon>Halomonadaceae</taxon>
        <taxon>Billgrantia</taxon>
    </lineage>
</organism>
<evidence type="ECO:0000256" key="1">
    <source>
        <dbReference type="ARBA" id="ARBA00023015"/>
    </source>
</evidence>
<keyword evidence="2" id="KW-0238">DNA-binding</keyword>
<dbReference type="InterPro" id="IPR035472">
    <property type="entry name" value="RpiR-like_SIS"/>
</dbReference>
<evidence type="ECO:0000259" key="4">
    <source>
        <dbReference type="PROSITE" id="PS51071"/>
    </source>
</evidence>
<proteinExistence type="predicted"/>
<dbReference type="PROSITE" id="PS51071">
    <property type="entry name" value="HTH_RPIR"/>
    <property type="match status" value="1"/>
</dbReference>
<feature type="domain" description="HTH rpiR-type" evidence="4">
    <location>
        <begin position="1"/>
        <end position="57"/>
    </location>
</feature>
<dbReference type="OrthoDB" id="3574600at2"/>
<dbReference type="PROSITE" id="PS51464">
    <property type="entry name" value="SIS"/>
    <property type="match status" value="1"/>
</dbReference>
<dbReference type="EMBL" id="PNRF01000021">
    <property type="protein sequence ID" value="PMR75211.1"/>
    <property type="molecule type" value="Genomic_DNA"/>
</dbReference>
<dbReference type="InterPro" id="IPR036388">
    <property type="entry name" value="WH-like_DNA-bd_sf"/>
</dbReference>
<dbReference type="InterPro" id="IPR001347">
    <property type="entry name" value="SIS_dom"/>
</dbReference>
<evidence type="ECO:0000256" key="2">
    <source>
        <dbReference type="ARBA" id="ARBA00023125"/>
    </source>
</evidence>
<dbReference type="InterPro" id="IPR046348">
    <property type="entry name" value="SIS_dom_sf"/>
</dbReference>
<evidence type="ECO:0000313" key="6">
    <source>
        <dbReference type="EMBL" id="PMR75211.1"/>
    </source>
</evidence>
<dbReference type="Gene3D" id="1.10.10.10">
    <property type="entry name" value="Winged helix-like DNA-binding domain superfamily/Winged helix DNA-binding domain"/>
    <property type="match status" value="1"/>
</dbReference>
<dbReference type="SUPFAM" id="SSF53697">
    <property type="entry name" value="SIS domain"/>
    <property type="match status" value="1"/>
</dbReference>
<dbReference type="SUPFAM" id="SSF46689">
    <property type="entry name" value="Homeodomain-like"/>
    <property type="match status" value="1"/>
</dbReference>
<feature type="domain" description="SIS" evidence="5">
    <location>
        <begin position="107"/>
        <end position="256"/>
    </location>
</feature>
<dbReference type="PANTHER" id="PTHR30514:SF18">
    <property type="entry name" value="RPIR-FAMILY TRANSCRIPTIONAL REGULATOR"/>
    <property type="match status" value="1"/>
</dbReference>
<sequence length="265" mass="28639">MLSQLIELSGDQSLLSISSLARRLEVNPSTISRLARALGYERFGELQSLLLSSRLTPTRSFYRQHATAALAADKQDLHSQARQLCGEHQHNIERFLQGLSNDDLETFADTVMGARRVRLHGVRQFHAFSSFLAYGLGMIRSDVGMLSDDSPGVAEGLAAMSAGDVLIAASCKPYTRHVIEVCKAAHGNGIRTIVITDFSSSPLVRHSDIVILAPHESSFISNSMVAFLAAVECLVNACATVAGDAAAQALSRRDQLIDELGIEMS</sequence>
<gene>
    <name evidence="6" type="ORF">C1H69_10880</name>
</gene>
<dbReference type="GO" id="GO:0003677">
    <property type="term" value="F:DNA binding"/>
    <property type="evidence" value="ECO:0007669"/>
    <property type="project" value="UniProtKB-KW"/>
</dbReference>
<accession>A0A2N7U453</accession>
<dbReference type="Gene3D" id="3.40.50.10490">
    <property type="entry name" value="Glucose-6-phosphate isomerase like protein, domain 1"/>
    <property type="match status" value="1"/>
</dbReference>
<dbReference type="GO" id="GO:0003700">
    <property type="term" value="F:DNA-binding transcription factor activity"/>
    <property type="evidence" value="ECO:0007669"/>
    <property type="project" value="InterPro"/>
</dbReference>
<protein>
    <submittedName>
        <fullName evidence="6">MurR/RpiR family transcriptional regulator</fullName>
    </submittedName>
</protein>
<evidence type="ECO:0000313" key="7">
    <source>
        <dbReference type="Proteomes" id="UP000235803"/>
    </source>
</evidence>
<dbReference type="AlphaFoldDB" id="A0A2N7U453"/>
<dbReference type="Proteomes" id="UP000235803">
    <property type="component" value="Unassembled WGS sequence"/>
</dbReference>
<dbReference type="InterPro" id="IPR047640">
    <property type="entry name" value="RpiR-like"/>
</dbReference>
<dbReference type="GO" id="GO:1901135">
    <property type="term" value="P:carbohydrate derivative metabolic process"/>
    <property type="evidence" value="ECO:0007669"/>
    <property type="project" value="InterPro"/>
</dbReference>
<name>A0A2N7U453_9GAMM</name>
<dbReference type="InterPro" id="IPR000281">
    <property type="entry name" value="HTH_RpiR"/>
</dbReference>